<keyword evidence="2" id="KW-1185">Reference proteome</keyword>
<dbReference type="InParanoid" id="T1HIJ3"/>
<dbReference type="VEuPathDB" id="VectorBase:RPRC003866"/>
<organism evidence="1 2">
    <name type="scientific">Rhodnius prolixus</name>
    <name type="common">Triatomid bug</name>
    <dbReference type="NCBI Taxonomy" id="13249"/>
    <lineage>
        <taxon>Eukaryota</taxon>
        <taxon>Metazoa</taxon>
        <taxon>Ecdysozoa</taxon>
        <taxon>Arthropoda</taxon>
        <taxon>Hexapoda</taxon>
        <taxon>Insecta</taxon>
        <taxon>Pterygota</taxon>
        <taxon>Neoptera</taxon>
        <taxon>Paraneoptera</taxon>
        <taxon>Hemiptera</taxon>
        <taxon>Heteroptera</taxon>
        <taxon>Panheteroptera</taxon>
        <taxon>Cimicomorpha</taxon>
        <taxon>Reduviidae</taxon>
        <taxon>Triatominae</taxon>
        <taxon>Rhodnius</taxon>
    </lineage>
</organism>
<dbReference type="AlphaFoldDB" id="T1HIJ3"/>
<reference evidence="1" key="1">
    <citation type="submission" date="2015-05" db="UniProtKB">
        <authorList>
            <consortium name="EnsemblMetazoa"/>
        </authorList>
    </citation>
    <scope>IDENTIFICATION</scope>
</reference>
<proteinExistence type="predicted"/>
<evidence type="ECO:0000313" key="1">
    <source>
        <dbReference type="EnsemblMetazoa" id="RPRC003866-PA"/>
    </source>
</evidence>
<evidence type="ECO:0000313" key="2">
    <source>
        <dbReference type="Proteomes" id="UP000015103"/>
    </source>
</evidence>
<dbReference type="RefSeq" id="XP_073995726.1">
    <property type="nucleotide sequence ID" value="XM_074139625.1"/>
</dbReference>
<protein>
    <submittedName>
        <fullName evidence="1">Uncharacterized protein</fullName>
    </submittedName>
</protein>
<dbReference type="GeneID" id="141460023"/>
<dbReference type="Proteomes" id="UP000015103">
    <property type="component" value="Unassembled WGS sequence"/>
</dbReference>
<dbReference type="EMBL" id="ACPB03017880">
    <property type="status" value="NOT_ANNOTATED_CDS"/>
    <property type="molecule type" value="Genomic_DNA"/>
</dbReference>
<name>T1HIJ3_RHOPR</name>
<dbReference type="HOGENOM" id="CLU_1379681_0_0_1"/>
<sequence length="169" mass="19296">MRVFFAISLLLLISAQVNSLPAYEDSEWLDKITEDLNEELTELQSLRKSLLQEQSAVLDEFEGVQQLKNLKSDDIFGCPRMEEGIKAINQILQKTFNVTVDLTQFIKKFVGDLTGCFSGFVLTQPVCVTQSIWQFSVEISKIVPTFNAYELDVTKLAKEIREIYNECTQ</sequence>
<dbReference type="EnsemblMetazoa" id="RPRC003866-RA">
    <property type="protein sequence ID" value="RPRC003866-PA"/>
    <property type="gene ID" value="RPRC003866"/>
</dbReference>
<accession>T1HIJ3</accession>